<proteinExistence type="predicted"/>
<dbReference type="InterPro" id="IPR011059">
    <property type="entry name" value="Metal-dep_hydrolase_composite"/>
</dbReference>
<dbReference type="InterPro" id="IPR032466">
    <property type="entry name" value="Metal_Hydrolase"/>
</dbReference>
<gene>
    <name evidence="2" type="ORF">RSO01_56220</name>
</gene>
<name>A0A512NHQ3_9HYPH</name>
<dbReference type="OrthoDB" id="9766983at2"/>
<dbReference type="SUPFAM" id="SSF51556">
    <property type="entry name" value="Metallo-dependent hydrolases"/>
    <property type="match status" value="1"/>
</dbReference>
<dbReference type="PANTHER" id="PTHR11647">
    <property type="entry name" value="HYDRANTOINASE/DIHYDROPYRIMIDINASE FAMILY MEMBER"/>
    <property type="match status" value="1"/>
</dbReference>
<evidence type="ECO:0000259" key="1">
    <source>
        <dbReference type="Pfam" id="PF07969"/>
    </source>
</evidence>
<dbReference type="Pfam" id="PF07969">
    <property type="entry name" value="Amidohydro_3"/>
    <property type="match status" value="1"/>
</dbReference>
<keyword evidence="3" id="KW-1185">Reference proteome</keyword>
<organism evidence="2 3">
    <name type="scientific">Reyranella soli</name>
    <dbReference type="NCBI Taxonomy" id="1230389"/>
    <lineage>
        <taxon>Bacteria</taxon>
        <taxon>Pseudomonadati</taxon>
        <taxon>Pseudomonadota</taxon>
        <taxon>Alphaproteobacteria</taxon>
        <taxon>Hyphomicrobiales</taxon>
        <taxon>Reyranellaceae</taxon>
        <taxon>Reyranella</taxon>
    </lineage>
</organism>
<dbReference type="SUPFAM" id="SSF51338">
    <property type="entry name" value="Composite domain of metallo-dependent hydrolases"/>
    <property type="match status" value="1"/>
</dbReference>
<dbReference type="GO" id="GO:0005829">
    <property type="term" value="C:cytosol"/>
    <property type="evidence" value="ECO:0007669"/>
    <property type="project" value="TreeGrafter"/>
</dbReference>
<dbReference type="InterPro" id="IPR013108">
    <property type="entry name" value="Amidohydro_3"/>
</dbReference>
<dbReference type="InterPro" id="IPR050378">
    <property type="entry name" value="Metallo-dep_Hydrolases_sf"/>
</dbReference>
<dbReference type="AlphaFoldDB" id="A0A512NHQ3"/>
<dbReference type="EMBL" id="BKAJ01000100">
    <property type="protein sequence ID" value="GEP58456.1"/>
    <property type="molecule type" value="Genomic_DNA"/>
</dbReference>
<evidence type="ECO:0000313" key="2">
    <source>
        <dbReference type="EMBL" id="GEP58456.1"/>
    </source>
</evidence>
<dbReference type="Proteomes" id="UP000321058">
    <property type="component" value="Unassembled WGS sequence"/>
</dbReference>
<dbReference type="Gene3D" id="2.30.40.10">
    <property type="entry name" value="Urease, subunit C, domain 1"/>
    <property type="match status" value="1"/>
</dbReference>
<dbReference type="GO" id="GO:0016812">
    <property type="term" value="F:hydrolase activity, acting on carbon-nitrogen (but not peptide) bonds, in cyclic amides"/>
    <property type="evidence" value="ECO:0007669"/>
    <property type="project" value="TreeGrafter"/>
</dbReference>
<comment type="caution">
    <text evidence="2">The sequence shown here is derived from an EMBL/GenBank/DDBJ whole genome shotgun (WGS) entry which is preliminary data.</text>
</comment>
<keyword evidence="2" id="KW-0378">Hydrolase</keyword>
<feature type="domain" description="Amidohydrolase 3" evidence="1">
    <location>
        <begin position="44"/>
        <end position="551"/>
    </location>
</feature>
<protein>
    <submittedName>
        <fullName evidence="2">Amidohydrolase</fullName>
    </submittedName>
</protein>
<dbReference type="RefSeq" id="WP_147153703.1">
    <property type="nucleotide sequence ID" value="NZ_BKAJ01000100.1"/>
</dbReference>
<dbReference type="Gene3D" id="3.20.20.140">
    <property type="entry name" value="Metal-dependent hydrolases"/>
    <property type="match status" value="2"/>
</dbReference>
<sequence>MTLDLLIRGGTLVDGSGKPRFSADVGVKDGRIVEVGRVTSAASRTIDAHGLIVSPGFIDGHTHMDAQVAWDPLGSCSCWHGVTSVVMSNCGFALAPCKPEDRDWYARCLSAVEDIPTEAMAAGIDWTWETFPEYLATVERLPKAINYGMYIGHSALRMYVMGKRALTEAASEDDMARMAAAVKEALKAGSMGFSSSRASTHVTPDDTPVASRIAEWQEIDRIIAAMAELDAGIFQVGPDISSGPNHRTFLERLRKVALDYKRPIMFGVLATKQGDDPTGWQYQTKYIDDTVAAGGRMFGQGTTRSINAIFSLKSYLPFDVLPAWRPLRALPIAEQMKKLRDPAVRRELVEAEARMKPRDGVFQGGGAATTDPRKPDYTNLFALKGVDWDDPTVDQLAKASGRHPVEVMIDLSLKDENQVYVQPLVNETPDDVLGILKHPRTLATFSDSGAHVCQEMGSSLQTHLLSYWVRKRGAFTLEQAIKKLTHDNAVAWDLNDRGVVREGYKADLVLFEENGIRPLLPTVEKDLPGGARRLVQKAEGIKATVVNGAVAFENGEATGAYAGTVLKGRLAS</sequence>
<accession>A0A512NHQ3</accession>
<reference evidence="2 3" key="1">
    <citation type="submission" date="2019-07" db="EMBL/GenBank/DDBJ databases">
        <title>Whole genome shotgun sequence of Reyranella soli NBRC 108950.</title>
        <authorList>
            <person name="Hosoyama A."/>
            <person name="Uohara A."/>
            <person name="Ohji S."/>
            <person name="Ichikawa N."/>
        </authorList>
    </citation>
    <scope>NUCLEOTIDE SEQUENCE [LARGE SCALE GENOMIC DNA]</scope>
    <source>
        <strain evidence="2 3">NBRC 108950</strain>
    </source>
</reference>
<evidence type="ECO:0000313" key="3">
    <source>
        <dbReference type="Proteomes" id="UP000321058"/>
    </source>
</evidence>
<dbReference type="PANTHER" id="PTHR11647:SF1">
    <property type="entry name" value="COLLAPSIN RESPONSE MEDIATOR PROTEIN"/>
    <property type="match status" value="1"/>
</dbReference>